<reference evidence="2 3" key="2">
    <citation type="journal article" date="2012" name="Stand. Genomic Sci.">
        <title>Complete genome sequence of the aquatic bacterium Runella slithyformis type strain (LSU 4(T)).</title>
        <authorList>
            <person name="Copeland A."/>
            <person name="Zhang X."/>
            <person name="Misra M."/>
            <person name="Lapidus A."/>
            <person name="Nolan M."/>
            <person name="Lucas S."/>
            <person name="Deshpande S."/>
            <person name="Cheng J.F."/>
            <person name="Tapia R."/>
            <person name="Goodwin L.A."/>
            <person name="Pitluck S."/>
            <person name="Liolios K."/>
            <person name="Pagani I."/>
            <person name="Ivanova N."/>
            <person name="Mikhailova N."/>
            <person name="Pati A."/>
            <person name="Chen A."/>
            <person name="Palaniappan K."/>
            <person name="Land M."/>
            <person name="Hauser L."/>
            <person name="Pan C."/>
            <person name="Jeffries C.D."/>
            <person name="Detter J.C."/>
            <person name="Brambilla E.M."/>
            <person name="Rohde M."/>
            <person name="Djao O.D."/>
            <person name="Goker M."/>
            <person name="Sikorski J."/>
            <person name="Tindall B.J."/>
            <person name="Woyke T."/>
            <person name="Bristow J."/>
            <person name="Eisen J.A."/>
            <person name="Markowitz V."/>
            <person name="Hugenholtz P."/>
            <person name="Kyrpides N.C."/>
            <person name="Klenk H.P."/>
            <person name="Mavromatis K."/>
        </authorList>
    </citation>
    <scope>NUCLEOTIDE SEQUENCE [LARGE SCALE GENOMIC DNA]</scope>
    <source>
        <strain evidence="3">ATCC 29530 / DSM 19594 / LMG 11500 / NCIMB 11436 / LSU 4</strain>
    </source>
</reference>
<protein>
    <submittedName>
        <fullName evidence="2">Surface antigen (D15)</fullName>
    </submittedName>
</protein>
<keyword evidence="1" id="KW-0472">Membrane</keyword>
<evidence type="ECO:0000313" key="2">
    <source>
        <dbReference type="EMBL" id="AEI49375.1"/>
    </source>
</evidence>
<dbReference type="Proteomes" id="UP000000493">
    <property type="component" value="Chromosome"/>
</dbReference>
<name>A0A7U3ZLG0_RUNSL</name>
<sequence>MQGQKQILPVIFILTYQRLLSTINRLVLNMKRCFITGLLWIGALILPVLSVEAQNYPSQEKFGKNRVQYQRFDWKILKTNNFEIYHYGAGTPLATLAAQYAESEFDRITEALGYTPYNRIKIFLYNSPQELLQSNMGMANSSDLSETELNLAKARLEIAFTGDQISFRKQLIREISRLFVYDMLYGGSLKDALQSSLLLSLPDWFMSGIAAYIAEGWSPELDDYMRDAIVHRQIKKPSLLTGPEATLVGQSIWNYIAERYGKDNISNILNLTRIIRTEQTSVASTLGVSFSRFLKEWRDFYSNMATATGAGYKDPTGDWMKELELPLGHLPNSARLSLDNQYAAVTNRKSGHYTVDIINTDTREVTTVLKGKYSVEKRTYLGRMPLIAWSRNNGLAIISEENGRVFLELFDIGDKGKSKLRLSREIRGVNQVVDFDISNDGSTLVLSADSRGQNDLFLFNIGRSSLLGLTGDLYDDRYPHFVGTSSTRVVFSSNRLKDSLGVADKGSYKTVKDKMALFIHDGNPRAQKVNRVVDSLNIISNARTMDENTFYFLSDYTGINNLYKYEADVKRLTPLTGYNQNIRDYDYLAASGAFISVNWYKDRETAFYQRRLTPVAGELIATPRVQSMSGTTVYKTEQRNNPAADASLIAQMANPRKIQLDSGEVDTDNYEFDPDVLKSFEYRQRRGTAISSAANIPGRNRKRENIAIKGPIDYKSLFISNDATSDWRIDPVRGFGFAQSLTMNDLLENHIIKAGFFLGLLNFRTNNLWAEYENLAHRIDFGVRVDRQSLYVQPPASQKYRYNRVAFTAAYPFNNNARVSLTPFFAESKLLDVSNIAAADVASSYLGARAEFVYDNSRINGMNMMEGTRFKVRYDLFGGISGTRGFNRLAIDFRHYQKIHRDLIFATRISFARSGGNAPKQSVLGGMENWTGNNQEGRSVNPLAVGLSSSLIPIDNRDIFFVELATNLRGFNINKVSGTNHLLFNGELRMPLIKYFYRGPITSNFLRNFQVVGFTDVGTAWTGKWPFNRQNSLNTEIIRLDFFSATVNNFRNPFLLGYGLGARTMLFGFYVKFDYAWGLDNGEVNKAIPYLTLGYDF</sequence>
<dbReference type="EMBL" id="CP002859">
    <property type="protein sequence ID" value="AEI49375.1"/>
    <property type="molecule type" value="Genomic_DNA"/>
</dbReference>
<dbReference type="KEGG" id="rsi:Runsl_2987"/>
<keyword evidence="3" id="KW-1185">Reference proteome</keyword>
<dbReference type="Gene3D" id="2.120.10.30">
    <property type="entry name" value="TolB, C-terminal domain"/>
    <property type="match status" value="1"/>
</dbReference>
<dbReference type="InterPro" id="IPR011042">
    <property type="entry name" value="6-blade_b-propeller_TolB-like"/>
</dbReference>
<reference evidence="3" key="1">
    <citation type="submission" date="2011-06" db="EMBL/GenBank/DDBJ databases">
        <title>The complete genome of chromosome of Runella slithyformis DSM 19594.</title>
        <authorList>
            <consortium name="US DOE Joint Genome Institute (JGI-PGF)"/>
            <person name="Lucas S."/>
            <person name="Han J."/>
            <person name="Lapidus A."/>
            <person name="Bruce D."/>
            <person name="Goodwin L."/>
            <person name="Pitluck S."/>
            <person name="Peters L."/>
            <person name="Kyrpides N."/>
            <person name="Mavromatis K."/>
            <person name="Ivanova N."/>
            <person name="Ovchinnikova G."/>
            <person name="Zhang X."/>
            <person name="Misra M."/>
            <person name="Detter J.C."/>
            <person name="Tapia R."/>
            <person name="Han C."/>
            <person name="Land M."/>
            <person name="Hauser L."/>
            <person name="Markowitz V."/>
            <person name="Cheng J.-F."/>
            <person name="Hugenholtz P."/>
            <person name="Woyke T."/>
            <person name="Wu D."/>
            <person name="Tindall B."/>
            <person name="Faehrich R."/>
            <person name="Brambilla E."/>
            <person name="Klenk H.-P."/>
            <person name="Eisen J.A."/>
        </authorList>
    </citation>
    <scope>NUCLEOTIDE SEQUENCE [LARGE SCALE GENOMIC DNA]</scope>
    <source>
        <strain evidence="3">ATCC 29530 / DSM 19594 / LMG 11500 / NCIMB 11436 / LSU 4</strain>
    </source>
</reference>
<organism evidence="2 3">
    <name type="scientific">Runella slithyformis (strain ATCC 29530 / DSM 19594 / LMG 11500 / NCIMB 11436 / LSU 4)</name>
    <dbReference type="NCBI Taxonomy" id="761193"/>
    <lineage>
        <taxon>Bacteria</taxon>
        <taxon>Pseudomonadati</taxon>
        <taxon>Bacteroidota</taxon>
        <taxon>Cytophagia</taxon>
        <taxon>Cytophagales</taxon>
        <taxon>Spirosomataceae</taxon>
        <taxon>Runella</taxon>
    </lineage>
</organism>
<accession>A0A7U3ZLG0</accession>
<dbReference type="Gene3D" id="2.40.160.50">
    <property type="entry name" value="membrane protein fhac: a member of the omp85/tpsb transporter family"/>
    <property type="match status" value="1"/>
</dbReference>
<dbReference type="SUPFAM" id="SSF82171">
    <property type="entry name" value="DPP6 N-terminal domain-like"/>
    <property type="match status" value="1"/>
</dbReference>
<evidence type="ECO:0000313" key="3">
    <source>
        <dbReference type="Proteomes" id="UP000000493"/>
    </source>
</evidence>
<gene>
    <name evidence="2" type="ordered locus">Runsl_2987</name>
</gene>
<keyword evidence="1" id="KW-1133">Transmembrane helix</keyword>
<proteinExistence type="predicted"/>
<dbReference type="AlphaFoldDB" id="A0A7U3ZLG0"/>
<evidence type="ECO:0000256" key="1">
    <source>
        <dbReference type="SAM" id="Phobius"/>
    </source>
</evidence>
<keyword evidence="1" id="KW-0812">Transmembrane</keyword>
<feature type="transmembrane region" description="Helical" evidence="1">
    <location>
        <begin position="33"/>
        <end position="51"/>
    </location>
</feature>